<feature type="transmembrane region" description="Helical" evidence="1">
    <location>
        <begin position="136"/>
        <end position="156"/>
    </location>
</feature>
<evidence type="ECO:0000313" key="3">
    <source>
        <dbReference type="Proteomes" id="UP000249579"/>
    </source>
</evidence>
<dbReference type="OrthoDB" id="152213at2"/>
<evidence type="ECO:0000256" key="1">
    <source>
        <dbReference type="SAM" id="Phobius"/>
    </source>
</evidence>
<feature type="transmembrane region" description="Helical" evidence="1">
    <location>
        <begin position="12"/>
        <end position="32"/>
    </location>
</feature>
<dbReference type="InterPro" id="IPR009845">
    <property type="entry name" value="DUF1405"/>
</dbReference>
<keyword evidence="1" id="KW-0472">Membrane</keyword>
<sequence>MMIDQIYYWIQNKVFLIFIILCNLLGTLYGYYWYTEQLTNTKWYFIPFVPDSPTATLFLIIALTAILFKKHLPLIECLAFITLIKYGIWAVVMNILTFIELGQVTAIGLMLCISHAIMAVQALLFFPLFKIRLKHVLLTAIWVFHNDVIDYVYMQYPVYSMLNEYIQHIGYFSFWLSILCFVLLLYIMDKDIIFD</sequence>
<feature type="transmembrane region" description="Helical" evidence="1">
    <location>
        <begin position="168"/>
        <end position="188"/>
    </location>
</feature>
<feature type="transmembrane region" description="Helical" evidence="1">
    <location>
        <begin position="77"/>
        <end position="99"/>
    </location>
</feature>
<feature type="transmembrane region" description="Helical" evidence="1">
    <location>
        <begin position="44"/>
        <end position="68"/>
    </location>
</feature>
<keyword evidence="1" id="KW-1133">Transmembrane helix</keyword>
<evidence type="ECO:0000313" key="2">
    <source>
        <dbReference type="EMBL" id="RAK50468.1"/>
    </source>
</evidence>
<dbReference type="AlphaFoldDB" id="A0A328AC86"/>
<keyword evidence="1" id="KW-0812">Transmembrane</keyword>
<feature type="transmembrane region" description="Helical" evidence="1">
    <location>
        <begin position="105"/>
        <end position="129"/>
    </location>
</feature>
<accession>A0A328AC86</accession>
<organism evidence="2 3">
    <name type="scientific">Macrococcoides bohemicum</name>
    <dbReference type="NCBI Taxonomy" id="1903056"/>
    <lineage>
        <taxon>Bacteria</taxon>
        <taxon>Bacillati</taxon>
        <taxon>Bacillota</taxon>
        <taxon>Bacilli</taxon>
        <taxon>Bacillales</taxon>
        <taxon>Staphylococcaceae</taxon>
        <taxon>Macrococcoides</taxon>
    </lineage>
</organism>
<dbReference type="PANTHER" id="PTHR40042:SF1">
    <property type="entry name" value="DUF1405 DOMAIN-CONTAINING PROTEIN"/>
    <property type="match status" value="1"/>
</dbReference>
<protein>
    <submittedName>
        <fullName evidence="2">DUF1405 domain-containing protein</fullName>
    </submittedName>
</protein>
<dbReference type="Proteomes" id="UP000249579">
    <property type="component" value="Unassembled WGS sequence"/>
</dbReference>
<gene>
    <name evidence="2" type="ORF">BHX94_03090</name>
</gene>
<reference evidence="2 3" key="1">
    <citation type="journal article" date="2018" name="Front. Microbiol.">
        <title>Description and Comparative Genomics of Macrococcus caseolyticus subsp. hominis subsp. nov., Macrococcus goetzii sp. nov., Macrococcus epidermidis sp. nov., and Macrococcus bohemicus sp. nov., Novel Macrococci From Human Clinical Material With Virulence Potential and Suspected Uptake of Foreign DNA by Natural Transformation.</title>
        <authorList>
            <person name="Maslanova I."/>
            <person name="Wertheimer Z."/>
            <person name="Sedlacek I."/>
            <person name="Svec P."/>
            <person name="Indrakova A."/>
            <person name="Kovarovic V."/>
            <person name="Schumann P."/>
            <person name="Sproer C."/>
            <person name="Kralova S."/>
            <person name="Sedo O."/>
            <person name="Kristofova L."/>
            <person name="Vrbovska V."/>
            <person name="Fuzik T."/>
            <person name="Petras P."/>
            <person name="Zdrahal Z."/>
            <person name="Ruzickova V."/>
            <person name="Doskar J."/>
            <person name="Pantucek R."/>
        </authorList>
    </citation>
    <scope>NUCLEOTIDE SEQUENCE [LARGE SCALE GENOMIC DNA]</scope>
    <source>
        <strain evidence="2 3">03/115</strain>
    </source>
</reference>
<dbReference type="EMBL" id="PZJG01000001">
    <property type="protein sequence ID" value="RAK50468.1"/>
    <property type="molecule type" value="Genomic_DNA"/>
</dbReference>
<dbReference type="PANTHER" id="PTHR40042">
    <property type="entry name" value="HYPOTHETICAL MEMBRANE SPANNING PROTEIN"/>
    <property type="match status" value="1"/>
</dbReference>
<name>A0A328AC86_9STAP</name>
<proteinExistence type="predicted"/>
<comment type="caution">
    <text evidence="2">The sequence shown here is derived from an EMBL/GenBank/DDBJ whole genome shotgun (WGS) entry which is preliminary data.</text>
</comment>
<dbReference type="Pfam" id="PF07187">
    <property type="entry name" value="DUF1405"/>
    <property type="match status" value="1"/>
</dbReference>